<comment type="subcellular location">
    <subcellularLocation>
        <location evidence="1">Membrane</location>
        <topology evidence="1">Lipid-anchor</topology>
    </subcellularLocation>
</comment>
<sequence length="387" mass="43363">MRDIEKFILLCIVVVLMGGCSRDANEIGDIAIDTAVALDYDIKSKEYTFTSYCVLPTNSSQEKAGSFTQKISSETGSTLLEAGKKMRAHAGKNAIYQHNKFFIVGEDAARYSLYEVVDYLTRKREFRITSFPIITKGLASDKLKLKPESGDMVSNDLLGQIRNNKLLGQSAPILLKDFVNLFPNPYRGFVAASLILKPSESKNRDVPLLSGGAVIYKEKLAGWLNGNDVLVVNILTNKKIWRNLEFPENIELKSGLDFTSVFHVSNSEIHSEFSNGNPVIRLNMKLDAAVESVNQDTKVLDSANINQMEKAAAEHIEKVIKTTLNYFQKDLKVDIIGFSDVLIQHHPNEWKVIQRDWENIYPTMPIQTHVSVKIERTGMTTSIGGRD</sequence>
<reference evidence="10 11" key="1">
    <citation type="submission" date="2023-03" db="EMBL/GenBank/DDBJ databases">
        <title>Bacillus Genome Sequencing.</title>
        <authorList>
            <person name="Dunlap C."/>
        </authorList>
    </citation>
    <scope>NUCLEOTIDE SEQUENCE [LARGE SCALE GENOMIC DNA]</scope>
    <source>
        <strain evidence="10 11">NRS-1351</strain>
    </source>
</reference>
<dbReference type="PANTHER" id="PTHR35789">
    <property type="entry name" value="SPORE GERMINATION PROTEIN B3"/>
    <property type="match status" value="1"/>
</dbReference>
<dbReference type="InterPro" id="IPR038501">
    <property type="entry name" value="Spore_GerAC_C_sf"/>
</dbReference>
<evidence type="ECO:0000313" key="10">
    <source>
        <dbReference type="EMBL" id="MEB4796674.1"/>
    </source>
</evidence>
<evidence type="ECO:0000256" key="3">
    <source>
        <dbReference type="ARBA" id="ARBA00022544"/>
    </source>
</evidence>
<evidence type="ECO:0000256" key="2">
    <source>
        <dbReference type="ARBA" id="ARBA00007886"/>
    </source>
</evidence>
<evidence type="ECO:0000256" key="7">
    <source>
        <dbReference type="ARBA" id="ARBA00023288"/>
    </source>
</evidence>
<keyword evidence="5" id="KW-0472">Membrane</keyword>
<dbReference type="Pfam" id="PF05504">
    <property type="entry name" value="Spore_GerAC"/>
    <property type="match status" value="1"/>
</dbReference>
<evidence type="ECO:0000259" key="9">
    <source>
        <dbReference type="Pfam" id="PF25198"/>
    </source>
</evidence>
<dbReference type="PANTHER" id="PTHR35789:SF1">
    <property type="entry name" value="SPORE GERMINATION PROTEIN B3"/>
    <property type="match status" value="1"/>
</dbReference>
<evidence type="ECO:0000256" key="5">
    <source>
        <dbReference type="ARBA" id="ARBA00023136"/>
    </source>
</evidence>
<keyword evidence="11" id="KW-1185">Reference proteome</keyword>
<feature type="domain" description="Spore germination protein N-terminal" evidence="9">
    <location>
        <begin position="23"/>
        <end position="185"/>
    </location>
</feature>
<evidence type="ECO:0000259" key="8">
    <source>
        <dbReference type="Pfam" id="PF05504"/>
    </source>
</evidence>
<dbReference type="Gene3D" id="3.30.300.210">
    <property type="entry name" value="Nutrient germinant receptor protein C, domain 3"/>
    <property type="match status" value="1"/>
</dbReference>
<feature type="domain" description="Spore germination GerAC-like C-terminal" evidence="8">
    <location>
        <begin position="210"/>
        <end position="378"/>
    </location>
</feature>
<dbReference type="InterPro" id="IPR008844">
    <property type="entry name" value="Spore_GerAC-like"/>
</dbReference>
<keyword evidence="6" id="KW-0564">Palmitate</keyword>
<dbReference type="InterPro" id="IPR057336">
    <property type="entry name" value="GerAC_N"/>
</dbReference>
<dbReference type="NCBIfam" id="TIGR02887">
    <property type="entry name" value="spore_ger_x_C"/>
    <property type="match status" value="1"/>
</dbReference>
<name>A0ABU6DG78_9BACL</name>
<keyword evidence="3" id="KW-0309">Germination</keyword>
<gene>
    <name evidence="10" type="ORF">P5G65_22445</name>
</gene>
<organism evidence="10 11">
    <name type="scientific">Paenibacillus chondroitinus</name>
    <dbReference type="NCBI Taxonomy" id="59842"/>
    <lineage>
        <taxon>Bacteria</taxon>
        <taxon>Bacillati</taxon>
        <taxon>Bacillota</taxon>
        <taxon>Bacilli</taxon>
        <taxon>Bacillales</taxon>
        <taxon>Paenibacillaceae</taxon>
        <taxon>Paenibacillus</taxon>
    </lineage>
</organism>
<keyword evidence="4" id="KW-0732">Signal</keyword>
<dbReference type="PROSITE" id="PS51257">
    <property type="entry name" value="PROKAR_LIPOPROTEIN"/>
    <property type="match status" value="1"/>
</dbReference>
<comment type="caution">
    <text evidence="10">The sequence shown here is derived from an EMBL/GenBank/DDBJ whole genome shotgun (WGS) entry which is preliminary data.</text>
</comment>
<evidence type="ECO:0000256" key="6">
    <source>
        <dbReference type="ARBA" id="ARBA00023139"/>
    </source>
</evidence>
<comment type="similarity">
    <text evidence="2">Belongs to the GerABKC lipoprotein family.</text>
</comment>
<evidence type="ECO:0000313" key="11">
    <source>
        <dbReference type="Proteomes" id="UP001355653"/>
    </source>
</evidence>
<dbReference type="EMBL" id="JAROBY010000037">
    <property type="protein sequence ID" value="MEB4796674.1"/>
    <property type="molecule type" value="Genomic_DNA"/>
</dbReference>
<dbReference type="Proteomes" id="UP001355653">
    <property type="component" value="Unassembled WGS sequence"/>
</dbReference>
<dbReference type="InterPro" id="IPR046953">
    <property type="entry name" value="Spore_GerAC-like_C"/>
</dbReference>
<accession>A0ABU6DG78</accession>
<keyword evidence="7" id="KW-0449">Lipoprotein</keyword>
<evidence type="ECO:0000256" key="1">
    <source>
        <dbReference type="ARBA" id="ARBA00004635"/>
    </source>
</evidence>
<proteinExistence type="inferred from homology"/>
<dbReference type="Pfam" id="PF25198">
    <property type="entry name" value="Spore_GerAC_N"/>
    <property type="match status" value="1"/>
</dbReference>
<evidence type="ECO:0000256" key="4">
    <source>
        <dbReference type="ARBA" id="ARBA00022729"/>
    </source>
</evidence>
<protein>
    <submittedName>
        <fullName evidence="10">Ger(X)C family spore germination protein</fullName>
    </submittedName>
</protein>
<dbReference type="RefSeq" id="WP_164819686.1">
    <property type="nucleotide sequence ID" value="NZ_JAROBY010000037.1"/>
</dbReference>